<evidence type="ECO:0000256" key="17">
    <source>
        <dbReference type="SAM" id="MobiDB-lite"/>
    </source>
</evidence>
<evidence type="ECO:0000256" key="2">
    <source>
        <dbReference type="ARBA" id="ARBA00004259"/>
    </source>
</evidence>
<comment type="subunit">
    <text evidence="16">Interacts with CHMP1A, CHMP1B, VPS4A and VTA1. Interacts with SPAST, STAMBP, and USP8. May interact with VPS37B. May associate with the ESCRT-I complex. Interacts with MITD1, in competition with VSP4. Interacts with SPART (via MIT domain); leading to the recruitment of SPART to midbodies. Interacts with SPAST.</text>
</comment>
<evidence type="ECO:0000256" key="9">
    <source>
        <dbReference type="ARBA" id="ARBA00022618"/>
    </source>
</evidence>
<evidence type="ECO:0000256" key="11">
    <source>
        <dbReference type="ARBA" id="ARBA00023242"/>
    </source>
</evidence>
<comment type="subcellular location">
    <subcellularLocation>
        <location evidence="3">Cytoplasm</location>
        <location evidence="3">Cytoskeleton</location>
        <location evidence="3">Microtubule organizing center</location>
        <location evidence="3">Centrosome</location>
    </subcellularLocation>
    <subcellularLocation>
        <location evidence="4">Cytoplasmic vesicle</location>
    </subcellularLocation>
    <subcellularLocation>
        <location evidence="1">Midbody</location>
    </subcellularLocation>
    <subcellularLocation>
        <location evidence="2">Nucleus envelope</location>
    </subcellularLocation>
</comment>
<dbReference type="GO" id="GO:0051301">
    <property type="term" value="P:cell division"/>
    <property type="evidence" value="ECO:0007669"/>
    <property type="project" value="UniProtKB-KW"/>
</dbReference>
<comment type="caution">
    <text evidence="18">The sequence shown here is derived from an EMBL/GenBank/DDBJ whole genome shotgun (WGS) entry which is preliminary data.</text>
</comment>
<evidence type="ECO:0000256" key="10">
    <source>
        <dbReference type="ARBA" id="ARBA00023212"/>
    </source>
</evidence>
<feature type="compositionally biased region" description="Basic and acidic residues" evidence="17">
    <location>
        <begin position="354"/>
        <end position="364"/>
    </location>
</feature>
<dbReference type="PANTHER" id="PTHR12161">
    <property type="entry name" value="IST1 FAMILY MEMBER"/>
    <property type="match status" value="1"/>
</dbReference>
<evidence type="ECO:0000256" key="13">
    <source>
        <dbReference type="ARBA" id="ARBA00023329"/>
    </source>
</evidence>
<dbReference type="GO" id="GO:0015031">
    <property type="term" value="P:protein transport"/>
    <property type="evidence" value="ECO:0007669"/>
    <property type="project" value="InterPro"/>
</dbReference>
<protein>
    <recommendedName>
        <fullName evidence="6">IST1 homolog</fullName>
    </recommendedName>
    <alternativeName>
        <fullName evidence="14">Charged multivesicular body protein 8</fullName>
    </alternativeName>
</protein>
<sequence length="390" mass="43806">MFSSGANYTKLKTFLRLAINRLKLLEKKKMELAQKSRKEIADFIESGKAERAKIRVEHIIREDYMVEAMEMVEMFCDLLLARFGLLQQMKTVDPALEEAISSILWAGPRLAAMVPELKSICEQLALKYGKDYAEKCKEEKKDTISEKLKHRLGVETPTKVLIEKYLIEIAKNFNVTYEPDEKVMREAEISDLLDLGDDKNNLDRGARAPSPPGFKGFPQPPLLPPSDFQPFNYNYPSGPQPLQPQPPPPSKIGGFVVPNAPGMPGGQGFGVPFSYNIPPKNDEVAKQHNYSLNFEQPPPSYDSATNDTSSDGDPNQENSVKPKPSPRSKMSPPGSVKPKNSDSLFPELPNVPDDTPHMSNEDLAKLNQNDNEDIDFDDLTKRFENLKKKK</sequence>
<dbReference type="InterPro" id="IPR042277">
    <property type="entry name" value="IST1-like"/>
</dbReference>
<dbReference type="Pfam" id="PF03398">
    <property type="entry name" value="Ist1"/>
    <property type="match status" value="1"/>
</dbReference>
<proteinExistence type="inferred from homology"/>
<evidence type="ECO:0000256" key="3">
    <source>
        <dbReference type="ARBA" id="ARBA00004300"/>
    </source>
</evidence>
<organism evidence="18 19">
    <name type="scientific">Polyplax serrata</name>
    <name type="common">Common mouse louse</name>
    <dbReference type="NCBI Taxonomy" id="468196"/>
    <lineage>
        <taxon>Eukaryota</taxon>
        <taxon>Metazoa</taxon>
        <taxon>Ecdysozoa</taxon>
        <taxon>Arthropoda</taxon>
        <taxon>Hexapoda</taxon>
        <taxon>Insecta</taxon>
        <taxon>Pterygota</taxon>
        <taxon>Neoptera</taxon>
        <taxon>Paraneoptera</taxon>
        <taxon>Psocodea</taxon>
        <taxon>Troctomorpha</taxon>
        <taxon>Phthiraptera</taxon>
        <taxon>Anoplura</taxon>
        <taxon>Polyplacidae</taxon>
        <taxon>Polyplax</taxon>
    </lineage>
</organism>
<feature type="region of interest" description="Disordered" evidence="17">
    <location>
        <begin position="196"/>
        <end position="377"/>
    </location>
</feature>
<feature type="compositionally biased region" description="Pro residues" evidence="17">
    <location>
        <begin position="238"/>
        <end position="250"/>
    </location>
</feature>
<evidence type="ECO:0000256" key="1">
    <source>
        <dbReference type="ARBA" id="ARBA00004214"/>
    </source>
</evidence>
<evidence type="ECO:0000256" key="7">
    <source>
        <dbReference type="ARBA" id="ARBA00022490"/>
    </source>
</evidence>
<keyword evidence="9" id="KW-0132">Cell division</keyword>
<dbReference type="GO" id="GO:0031410">
    <property type="term" value="C:cytoplasmic vesicle"/>
    <property type="evidence" value="ECO:0007669"/>
    <property type="project" value="UniProtKB-SubCell"/>
</dbReference>
<keyword evidence="13" id="KW-0968">Cytoplasmic vesicle</keyword>
<dbReference type="FunFam" id="1.20.1260.60:FF:000001">
    <property type="entry name" value="IST1 homolog isoform X1"/>
    <property type="match status" value="1"/>
</dbReference>
<dbReference type="Proteomes" id="UP001372834">
    <property type="component" value="Unassembled WGS sequence"/>
</dbReference>
<comment type="function">
    <text evidence="15">ESCRT-III-like protein involved in cytokinesis, nuclear envelope reassembly and endosomal tubulation. Is required for efficient abscission during cytokinesis. Involved in recruiting VPS4A and/or VPS4B to the midbody of dividing cells. During late anaphase, involved in nuclear envelope reassembly and mitotic spindle disassembly together with the ESCRT-III complex: IST1 acts by mediating the recruitment of SPAST to the nuclear membrane, leading to microtubule severing. Recruited to the reforming nuclear envelope (NE) during anaphase by LEMD2. Regulates early endosomal tubulation together with the ESCRT-III complex by mediating the recruitment of SPAST.</text>
</comment>
<evidence type="ECO:0000256" key="5">
    <source>
        <dbReference type="ARBA" id="ARBA00005536"/>
    </source>
</evidence>
<evidence type="ECO:0000256" key="4">
    <source>
        <dbReference type="ARBA" id="ARBA00004541"/>
    </source>
</evidence>
<evidence type="ECO:0000313" key="18">
    <source>
        <dbReference type="EMBL" id="KAK6636315.1"/>
    </source>
</evidence>
<keyword evidence="7" id="KW-0963">Cytoplasm</keyword>
<evidence type="ECO:0000256" key="12">
    <source>
        <dbReference type="ARBA" id="ARBA00023306"/>
    </source>
</evidence>
<feature type="compositionally biased region" description="Low complexity" evidence="17">
    <location>
        <begin position="319"/>
        <end position="334"/>
    </location>
</feature>
<name>A0AAN8PKQ9_POLSC</name>
<keyword evidence="10" id="KW-0206">Cytoskeleton</keyword>
<dbReference type="PANTHER" id="PTHR12161:SF5">
    <property type="entry name" value="IST1 HOMOLOG"/>
    <property type="match status" value="1"/>
</dbReference>
<dbReference type="GO" id="GO:0005813">
    <property type="term" value="C:centrosome"/>
    <property type="evidence" value="ECO:0007669"/>
    <property type="project" value="UniProtKB-SubCell"/>
</dbReference>
<comment type="similarity">
    <text evidence="5">Belongs to the IST1 family.</text>
</comment>
<gene>
    <name evidence="18" type="ORF">RUM43_009974</name>
</gene>
<dbReference type="InterPro" id="IPR005061">
    <property type="entry name" value="Ist1"/>
</dbReference>
<reference evidence="18 19" key="1">
    <citation type="submission" date="2023-10" db="EMBL/GenBank/DDBJ databases">
        <title>Genomes of two closely related lineages of the louse Polyplax serrata with different host specificities.</title>
        <authorList>
            <person name="Martinu J."/>
            <person name="Tarabai H."/>
            <person name="Stefka J."/>
            <person name="Hypsa V."/>
        </authorList>
    </citation>
    <scope>NUCLEOTIDE SEQUENCE [LARGE SCALE GENOMIC DNA]</scope>
    <source>
        <strain evidence="18">HR10_N</strain>
    </source>
</reference>
<dbReference type="GO" id="GO:0030496">
    <property type="term" value="C:midbody"/>
    <property type="evidence" value="ECO:0007669"/>
    <property type="project" value="UniProtKB-SubCell"/>
</dbReference>
<dbReference type="EMBL" id="JAWJWE010000004">
    <property type="protein sequence ID" value="KAK6636315.1"/>
    <property type="molecule type" value="Genomic_DNA"/>
</dbReference>
<dbReference type="AlphaFoldDB" id="A0AAN8PKQ9"/>
<evidence type="ECO:0000256" key="6">
    <source>
        <dbReference type="ARBA" id="ARBA00014513"/>
    </source>
</evidence>
<feature type="compositionally biased region" description="Basic and acidic residues" evidence="17">
    <location>
        <begin position="196"/>
        <end position="206"/>
    </location>
</feature>
<accession>A0AAN8PKQ9</accession>
<keyword evidence="11" id="KW-0539">Nucleus</keyword>
<keyword evidence="12" id="KW-0131">Cell cycle</keyword>
<keyword evidence="8" id="KW-0597">Phosphoprotein</keyword>
<feature type="compositionally biased region" description="Polar residues" evidence="17">
    <location>
        <begin position="302"/>
        <end position="318"/>
    </location>
</feature>
<evidence type="ECO:0000256" key="16">
    <source>
        <dbReference type="ARBA" id="ARBA00046920"/>
    </source>
</evidence>
<evidence type="ECO:0000256" key="14">
    <source>
        <dbReference type="ARBA" id="ARBA00032374"/>
    </source>
</evidence>
<dbReference type="GO" id="GO:0005635">
    <property type="term" value="C:nuclear envelope"/>
    <property type="evidence" value="ECO:0007669"/>
    <property type="project" value="UniProtKB-SubCell"/>
</dbReference>
<evidence type="ECO:0000313" key="19">
    <source>
        <dbReference type="Proteomes" id="UP001372834"/>
    </source>
</evidence>
<evidence type="ECO:0000256" key="15">
    <source>
        <dbReference type="ARBA" id="ARBA00046124"/>
    </source>
</evidence>
<evidence type="ECO:0000256" key="8">
    <source>
        <dbReference type="ARBA" id="ARBA00022553"/>
    </source>
</evidence>
<dbReference type="Gene3D" id="1.20.1260.60">
    <property type="entry name" value="Vacuolar protein sorting-associated protein Ist1"/>
    <property type="match status" value="1"/>
</dbReference>